<dbReference type="InParanoid" id="W3XMC8"/>
<dbReference type="EMBL" id="KI912109">
    <property type="protein sequence ID" value="ETS87149.1"/>
    <property type="molecule type" value="Genomic_DNA"/>
</dbReference>
<name>W3XMC8_PESFW</name>
<keyword evidence="2" id="KW-1185">Reference proteome</keyword>
<dbReference type="Proteomes" id="UP000030651">
    <property type="component" value="Unassembled WGS sequence"/>
</dbReference>
<dbReference type="AlphaFoldDB" id="W3XMC8"/>
<accession>W3XMC8</accession>
<sequence length="159" mass="17055">MSIDNHYASAGRCVQHISENGANVQPSMPASASVSKQWRAETFRHIVVAQVQPAVPGSSSNAFGAVTTVVHPSGDIVFLTDRAPDTYPDNTKTILQAAKTVMVYKEALVPTDPEESGLLTKVMLAGTTFKELRTLDVIIQPSFNKPGGLRTPSHRQAPS</sequence>
<evidence type="ECO:0000313" key="1">
    <source>
        <dbReference type="EMBL" id="ETS87149.1"/>
    </source>
</evidence>
<dbReference type="GeneID" id="19265990"/>
<protein>
    <submittedName>
        <fullName evidence="1">Uncharacterized protein</fullName>
    </submittedName>
</protein>
<evidence type="ECO:0000313" key="2">
    <source>
        <dbReference type="Proteomes" id="UP000030651"/>
    </source>
</evidence>
<dbReference type="HOGENOM" id="CLU_1661394_0_0_1"/>
<dbReference type="OrthoDB" id="4786575at2759"/>
<gene>
    <name evidence="1" type="ORF">PFICI_00977</name>
</gene>
<dbReference type="RefSeq" id="XP_007827749.1">
    <property type="nucleotide sequence ID" value="XM_007829558.1"/>
</dbReference>
<reference evidence="2" key="1">
    <citation type="journal article" date="2015" name="BMC Genomics">
        <title>Genomic and transcriptomic analysis of the endophytic fungus Pestalotiopsis fici reveals its lifestyle and high potential for synthesis of natural products.</title>
        <authorList>
            <person name="Wang X."/>
            <person name="Zhang X."/>
            <person name="Liu L."/>
            <person name="Xiang M."/>
            <person name="Wang W."/>
            <person name="Sun X."/>
            <person name="Che Y."/>
            <person name="Guo L."/>
            <person name="Liu G."/>
            <person name="Guo L."/>
            <person name="Wang C."/>
            <person name="Yin W.B."/>
            <person name="Stadler M."/>
            <person name="Zhang X."/>
            <person name="Liu X."/>
        </authorList>
    </citation>
    <scope>NUCLEOTIDE SEQUENCE [LARGE SCALE GENOMIC DNA]</scope>
    <source>
        <strain evidence="2">W106-1 / CGMCC3.15140</strain>
    </source>
</reference>
<dbReference type="KEGG" id="pfy:PFICI_00977"/>
<proteinExistence type="predicted"/>
<organism evidence="1 2">
    <name type="scientific">Pestalotiopsis fici (strain W106-1 / CGMCC3.15140)</name>
    <dbReference type="NCBI Taxonomy" id="1229662"/>
    <lineage>
        <taxon>Eukaryota</taxon>
        <taxon>Fungi</taxon>
        <taxon>Dikarya</taxon>
        <taxon>Ascomycota</taxon>
        <taxon>Pezizomycotina</taxon>
        <taxon>Sordariomycetes</taxon>
        <taxon>Xylariomycetidae</taxon>
        <taxon>Amphisphaeriales</taxon>
        <taxon>Sporocadaceae</taxon>
        <taxon>Pestalotiopsis</taxon>
    </lineage>
</organism>